<dbReference type="OrthoDB" id="9803752at2"/>
<protein>
    <submittedName>
        <fullName evidence="2">CotH protein</fullName>
    </submittedName>
</protein>
<dbReference type="Pfam" id="PF08757">
    <property type="entry name" value="CotH"/>
    <property type="match status" value="1"/>
</dbReference>
<dbReference type="InterPro" id="IPR014867">
    <property type="entry name" value="Spore_coat_CotH_CotH2/3/7"/>
</dbReference>
<organism evidence="2 3">
    <name type="scientific">Butyrivibrio hungatei</name>
    <dbReference type="NCBI Taxonomy" id="185008"/>
    <lineage>
        <taxon>Bacteria</taxon>
        <taxon>Bacillati</taxon>
        <taxon>Bacillota</taxon>
        <taxon>Clostridia</taxon>
        <taxon>Lachnospirales</taxon>
        <taxon>Lachnospiraceae</taxon>
        <taxon>Butyrivibrio</taxon>
    </lineage>
</organism>
<dbReference type="EMBL" id="FMUR01000007">
    <property type="protein sequence ID" value="SCY08802.1"/>
    <property type="molecule type" value="Genomic_DNA"/>
</dbReference>
<proteinExistence type="predicted"/>
<evidence type="ECO:0000313" key="2">
    <source>
        <dbReference type="EMBL" id="SCY08802.1"/>
    </source>
</evidence>
<keyword evidence="1" id="KW-1133">Transmembrane helix</keyword>
<gene>
    <name evidence="2" type="ORF">SAMN02910451_01352</name>
</gene>
<keyword evidence="1" id="KW-0472">Membrane</keyword>
<reference evidence="3" key="1">
    <citation type="submission" date="2016-10" db="EMBL/GenBank/DDBJ databases">
        <authorList>
            <person name="Varghese N."/>
            <person name="Submissions S."/>
        </authorList>
    </citation>
    <scope>NUCLEOTIDE SEQUENCE [LARGE SCALE GENOMIC DNA]</scope>
    <source>
        <strain evidence="3">XBD2006</strain>
    </source>
</reference>
<keyword evidence="3" id="KW-1185">Reference proteome</keyword>
<feature type="transmembrane region" description="Helical" evidence="1">
    <location>
        <begin position="14"/>
        <end position="33"/>
    </location>
</feature>
<evidence type="ECO:0000313" key="3">
    <source>
        <dbReference type="Proteomes" id="UP000183047"/>
    </source>
</evidence>
<dbReference type="Proteomes" id="UP000183047">
    <property type="component" value="Unassembled WGS sequence"/>
</dbReference>
<keyword evidence="1" id="KW-0812">Transmembrane</keyword>
<evidence type="ECO:0000256" key="1">
    <source>
        <dbReference type="SAM" id="Phobius"/>
    </source>
</evidence>
<dbReference type="AlphaFoldDB" id="A0A1G5D2D4"/>
<sequence>MFEDSVGDMTGKKAIWMAVSFFSLVVLLLMYYLGVENYSDHIIDNNKFEEIVGSRALADDMSVQVSFDKQNLFYDDAAKTFFYSLIDDKEEAYDPSVEVTGDADVQFAFLDSKITDDVIANNIPIRCIFYNDRSYCIRKIVCTFLPIMNLECDGEITESETEMSMSLYDNRQQCRARDLSSDGFVRIRGGNTKVFPKKPLKLSLVQRGEGDDRQGNDMSLLGMRKDDDYILYPAYNDAEKVRNVFSQNLWYNSCNTNNRYGITTGVEYRFLELFINGEYNGLYALGYTPDEKMGDISKNDEGTGFYKRVVGIDSARVLFDQYGGIFGWRAENVPADDDDGNLKEKRWNLLMDYLENLQENSEDVGALEACIDIDNAIDYTLFINLIQGDDNLYKNYYLCVKETDDGYYSYICPWDLDVTWGNMWVPNVKNGYLQYGHEPHYNLLFEDLYLGQIMAGNSSDIVRKCCDRFEELRENAWSDEVIQKMLDEYEKDVCFSGAYLRDKERWSDGNYREEGEPNNFDRFRDYVSQRLSEANKYYARLRKVSGEDIFIRRAAQYKNFDNSSFVIEINDRGLLNDSSYVALLGRIGGIDVGKIDENVRYVVKIHGKETVYLSDFAEGDSPCENPVEMSFGGHKLVLKSGVERDYLDDTGYTVYLDGVACYDAYTADREPFIVSLAYEGFGEKMNLKREYRINFN</sequence>
<accession>A0A1G5D2D4</accession>
<name>A0A1G5D2D4_9FIRM</name>